<accession>A0A5B0LY50</accession>
<dbReference type="InterPro" id="IPR001005">
    <property type="entry name" value="SANT/Myb"/>
</dbReference>
<dbReference type="PROSITE" id="PS50090">
    <property type="entry name" value="MYB_LIKE"/>
    <property type="match status" value="1"/>
</dbReference>
<keyword evidence="4" id="KW-1185">Reference proteome</keyword>
<dbReference type="Pfam" id="PF12776">
    <property type="entry name" value="Myb_DNA-bind_3"/>
    <property type="match status" value="1"/>
</dbReference>
<evidence type="ECO:0000256" key="1">
    <source>
        <dbReference type="SAM" id="MobiDB-lite"/>
    </source>
</evidence>
<dbReference type="OrthoDB" id="3366674at2759"/>
<dbReference type="Proteomes" id="UP000324748">
    <property type="component" value="Unassembled WGS sequence"/>
</dbReference>
<sequence length="191" mass="21845">MAGGRSQVIRPESPEIEVVSSKKKTVEKRKQSPTPAQPAKPPKAAKTTKAQPKPPHQWSASEDADLISVLEEIQINQSGPMNVFSNSAWTEAAEKLNAYNTDHSKDKDAAACKTRFNELKKMYRTFKRLKNMSGGGWDERNKRVIFDREWWDEWAQDGSQKAKDMLVFRYKGFPLFEDMFHLVEKDPTAGW</sequence>
<comment type="caution">
    <text evidence="3">The sequence shown here is derived from an EMBL/GenBank/DDBJ whole genome shotgun (WGS) entry which is preliminary data.</text>
</comment>
<protein>
    <recommendedName>
        <fullName evidence="2">Myb-like domain-containing protein</fullName>
    </recommendedName>
</protein>
<dbReference type="OMA" id="VAARWSN"/>
<dbReference type="InterPro" id="IPR024752">
    <property type="entry name" value="Myb/SANT-like_dom"/>
</dbReference>
<evidence type="ECO:0000259" key="2">
    <source>
        <dbReference type="PROSITE" id="PS50090"/>
    </source>
</evidence>
<feature type="domain" description="Myb-like" evidence="2">
    <location>
        <begin position="58"/>
        <end position="120"/>
    </location>
</feature>
<feature type="compositionally biased region" description="Low complexity" evidence="1">
    <location>
        <begin position="42"/>
        <end position="51"/>
    </location>
</feature>
<feature type="region of interest" description="Disordered" evidence="1">
    <location>
        <begin position="1"/>
        <end position="61"/>
    </location>
</feature>
<organism evidence="3 4">
    <name type="scientific">Puccinia graminis f. sp. tritici</name>
    <dbReference type="NCBI Taxonomy" id="56615"/>
    <lineage>
        <taxon>Eukaryota</taxon>
        <taxon>Fungi</taxon>
        <taxon>Dikarya</taxon>
        <taxon>Basidiomycota</taxon>
        <taxon>Pucciniomycotina</taxon>
        <taxon>Pucciniomycetes</taxon>
        <taxon>Pucciniales</taxon>
        <taxon>Pucciniaceae</taxon>
        <taxon>Puccinia</taxon>
    </lineage>
</organism>
<proteinExistence type="predicted"/>
<name>A0A5B0LY50_PUCGR</name>
<dbReference type="EMBL" id="VSWC01000183">
    <property type="protein sequence ID" value="KAA1069787.1"/>
    <property type="molecule type" value="Genomic_DNA"/>
</dbReference>
<dbReference type="PANTHER" id="PTHR47072:SF4">
    <property type="entry name" value="MYB_SANT-LIKE DOMAIN-CONTAINING PROTEIN"/>
    <property type="match status" value="1"/>
</dbReference>
<gene>
    <name evidence="3" type="ORF">PGT21_033387</name>
</gene>
<dbReference type="PANTHER" id="PTHR47072">
    <property type="match status" value="1"/>
</dbReference>
<evidence type="ECO:0000313" key="3">
    <source>
        <dbReference type="EMBL" id="KAA1069787.1"/>
    </source>
</evidence>
<evidence type="ECO:0000313" key="4">
    <source>
        <dbReference type="Proteomes" id="UP000324748"/>
    </source>
</evidence>
<reference evidence="3 4" key="1">
    <citation type="submission" date="2019-05" db="EMBL/GenBank/DDBJ databases">
        <title>Emergence of the Ug99 lineage of the wheat stem rust pathogen through somatic hybridization.</title>
        <authorList>
            <person name="Li F."/>
            <person name="Upadhyaya N.M."/>
            <person name="Sperschneider J."/>
            <person name="Matny O."/>
            <person name="Nguyen-Phuc H."/>
            <person name="Mago R."/>
            <person name="Raley C."/>
            <person name="Miller M.E."/>
            <person name="Silverstein K.A.T."/>
            <person name="Henningsen E."/>
            <person name="Hirsch C.D."/>
            <person name="Visser B."/>
            <person name="Pretorius Z.A."/>
            <person name="Steffenson B.J."/>
            <person name="Schwessinger B."/>
            <person name="Dodds P.N."/>
            <person name="Figueroa M."/>
        </authorList>
    </citation>
    <scope>NUCLEOTIDE SEQUENCE [LARGE SCALE GENOMIC DNA]</scope>
    <source>
        <strain evidence="3">21-0</strain>
    </source>
</reference>
<dbReference type="AlphaFoldDB" id="A0A5B0LY50"/>